<comment type="caution">
    <text evidence="2">The sequence shown here is derived from an EMBL/GenBank/DDBJ whole genome shotgun (WGS) entry which is preliminary data.</text>
</comment>
<keyword evidence="1" id="KW-0812">Transmembrane</keyword>
<dbReference type="AlphaFoldDB" id="A0A2G8TFR1"/>
<gene>
    <name evidence="2" type="ORF">CR105_10430</name>
</gene>
<accession>A0A2G8TFR1</accession>
<dbReference type="RefSeq" id="WP_099788395.1">
    <property type="nucleotide sequence ID" value="NZ_JBHLYV010000032.1"/>
</dbReference>
<name>A0A2G8TFR1_9BURK</name>
<evidence type="ECO:0008006" key="4">
    <source>
        <dbReference type="Google" id="ProtNLM"/>
    </source>
</evidence>
<dbReference type="OrthoDB" id="7356072at2"/>
<keyword evidence="1" id="KW-0472">Membrane</keyword>
<evidence type="ECO:0000313" key="3">
    <source>
        <dbReference type="Proteomes" id="UP000230390"/>
    </source>
</evidence>
<keyword evidence="3" id="KW-1185">Reference proteome</keyword>
<keyword evidence="1" id="KW-1133">Transmembrane helix</keyword>
<dbReference type="InterPro" id="IPR009305">
    <property type="entry name" value="Mpo1-like"/>
</dbReference>
<protein>
    <recommendedName>
        <fullName evidence="4">DUF962 domain-containing protein</fullName>
    </recommendedName>
</protein>
<sequence length="101" mass="11549">MVAKIASFAEFYPFYLTQHADRMCRRTHFIGSSLALVALAMLVVTGRPWWILAALIAGYGGAWIGHFVFEKNMPASFAQPLFSLRADWIMYWQMLTGKLSW</sequence>
<feature type="transmembrane region" description="Helical" evidence="1">
    <location>
        <begin position="27"/>
        <end position="44"/>
    </location>
</feature>
<dbReference type="Proteomes" id="UP000230390">
    <property type="component" value="Unassembled WGS sequence"/>
</dbReference>
<dbReference type="Pfam" id="PF06127">
    <property type="entry name" value="Mpo1-like"/>
    <property type="match status" value="1"/>
</dbReference>
<proteinExistence type="predicted"/>
<dbReference type="EMBL" id="PDOC01000005">
    <property type="protein sequence ID" value="PIL44890.1"/>
    <property type="molecule type" value="Genomic_DNA"/>
</dbReference>
<dbReference type="PANTHER" id="PTHR34205">
    <property type="entry name" value="TRANSMEMBRANE PROTEIN"/>
    <property type="match status" value="1"/>
</dbReference>
<feature type="transmembrane region" description="Helical" evidence="1">
    <location>
        <begin position="50"/>
        <end position="69"/>
    </location>
</feature>
<evidence type="ECO:0000313" key="2">
    <source>
        <dbReference type="EMBL" id="PIL44890.1"/>
    </source>
</evidence>
<reference evidence="2 3" key="1">
    <citation type="submission" date="2017-10" db="EMBL/GenBank/DDBJ databases">
        <title>Massilia psychrophilum sp. nov., a novel purple-pigmented bacterium isolated from Tianshan glacier, Xinjiang Municipality, China.</title>
        <authorList>
            <person name="Wang H."/>
        </authorList>
    </citation>
    <scope>NUCLEOTIDE SEQUENCE [LARGE SCALE GENOMIC DNA]</scope>
    <source>
        <strain evidence="2 3">JCM 30074</strain>
    </source>
</reference>
<evidence type="ECO:0000256" key="1">
    <source>
        <dbReference type="SAM" id="Phobius"/>
    </source>
</evidence>
<dbReference type="PANTHER" id="PTHR34205:SF2">
    <property type="entry name" value="DUF962 DOMAIN-CONTAINING PROTEIN"/>
    <property type="match status" value="1"/>
</dbReference>
<organism evidence="2 3">
    <name type="scientific">Massilia eurypsychrophila</name>
    <dbReference type="NCBI Taxonomy" id="1485217"/>
    <lineage>
        <taxon>Bacteria</taxon>
        <taxon>Pseudomonadati</taxon>
        <taxon>Pseudomonadota</taxon>
        <taxon>Betaproteobacteria</taxon>
        <taxon>Burkholderiales</taxon>
        <taxon>Oxalobacteraceae</taxon>
        <taxon>Telluria group</taxon>
        <taxon>Massilia</taxon>
    </lineage>
</organism>